<keyword evidence="2" id="KW-1185">Reference proteome</keyword>
<gene>
    <name evidence="1" type="ORF">CMV_028093</name>
</gene>
<dbReference type="AlphaFoldDB" id="A0A8J4Q8E8"/>
<dbReference type="Proteomes" id="UP000737018">
    <property type="component" value="Unassembled WGS sequence"/>
</dbReference>
<proteinExistence type="predicted"/>
<protein>
    <submittedName>
        <fullName evidence="1">Uncharacterized protein</fullName>
    </submittedName>
</protein>
<organism evidence="1 2">
    <name type="scientific">Castanea mollissima</name>
    <name type="common">Chinese chestnut</name>
    <dbReference type="NCBI Taxonomy" id="60419"/>
    <lineage>
        <taxon>Eukaryota</taxon>
        <taxon>Viridiplantae</taxon>
        <taxon>Streptophyta</taxon>
        <taxon>Embryophyta</taxon>
        <taxon>Tracheophyta</taxon>
        <taxon>Spermatophyta</taxon>
        <taxon>Magnoliopsida</taxon>
        <taxon>eudicotyledons</taxon>
        <taxon>Gunneridae</taxon>
        <taxon>Pentapetalae</taxon>
        <taxon>rosids</taxon>
        <taxon>fabids</taxon>
        <taxon>Fagales</taxon>
        <taxon>Fagaceae</taxon>
        <taxon>Castanea</taxon>
    </lineage>
</organism>
<accession>A0A8J4Q8E8</accession>
<name>A0A8J4Q8E8_9ROSI</name>
<comment type="caution">
    <text evidence="1">The sequence shown here is derived from an EMBL/GenBank/DDBJ whole genome shotgun (WGS) entry which is preliminary data.</text>
</comment>
<sequence length="81" mass="8678">MADPTSVARVSGRRRRRRVAPMVLDDEVSGGVSADLLALQVTQQPAQPEHGVGRCLKKGQWTYCGRVAACACQEGLDQDPG</sequence>
<evidence type="ECO:0000313" key="2">
    <source>
        <dbReference type="Proteomes" id="UP000737018"/>
    </source>
</evidence>
<reference evidence="1" key="1">
    <citation type="submission" date="2020-03" db="EMBL/GenBank/DDBJ databases">
        <title>Castanea mollissima Vanexum genome sequencing.</title>
        <authorList>
            <person name="Staton M."/>
        </authorList>
    </citation>
    <scope>NUCLEOTIDE SEQUENCE</scope>
    <source>
        <tissue evidence="1">Leaf</tissue>
    </source>
</reference>
<evidence type="ECO:0000313" key="1">
    <source>
        <dbReference type="EMBL" id="KAF3945543.1"/>
    </source>
</evidence>
<dbReference type="EMBL" id="JRKL02012262">
    <property type="protein sequence ID" value="KAF3945543.1"/>
    <property type="molecule type" value="Genomic_DNA"/>
</dbReference>